<keyword evidence="10" id="KW-1185">Reference proteome</keyword>
<dbReference type="GO" id="GO:0005634">
    <property type="term" value="C:nucleus"/>
    <property type="evidence" value="ECO:0007669"/>
    <property type="project" value="UniProtKB-SubCell"/>
</dbReference>
<organism evidence="9 10">
    <name type="scientific">Kalanchoe fedtschenkoi</name>
    <name type="common">Lavender scallops</name>
    <name type="synonym">South American air plant</name>
    <dbReference type="NCBI Taxonomy" id="63787"/>
    <lineage>
        <taxon>Eukaryota</taxon>
        <taxon>Viridiplantae</taxon>
        <taxon>Streptophyta</taxon>
        <taxon>Embryophyta</taxon>
        <taxon>Tracheophyta</taxon>
        <taxon>Spermatophyta</taxon>
        <taxon>Magnoliopsida</taxon>
        <taxon>eudicotyledons</taxon>
        <taxon>Gunneridae</taxon>
        <taxon>Pentapetalae</taxon>
        <taxon>Saxifragales</taxon>
        <taxon>Crassulaceae</taxon>
        <taxon>Kalanchoe</taxon>
    </lineage>
</organism>
<evidence type="ECO:0000256" key="7">
    <source>
        <dbReference type="ARBA" id="ARBA00023242"/>
    </source>
</evidence>
<dbReference type="PANTHER" id="PTHR31604">
    <property type="entry name" value="PROTEIN LATERAL ROOT PRIMORDIUM 1"/>
    <property type="match status" value="1"/>
</dbReference>
<name>A0A7N0RI35_KALFE</name>
<dbReference type="EnsemblPlants" id="Kaladp0011s0817.1.v1.1">
    <property type="protein sequence ID" value="Kaladp0011s0817.1.v1.1"/>
    <property type="gene ID" value="Kaladp0011s0817.v1.1"/>
</dbReference>
<dbReference type="PANTHER" id="PTHR31604:SF30">
    <property type="entry name" value="PROTEIN LATERAL ROOT PRIMORDIUM 1"/>
    <property type="match status" value="1"/>
</dbReference>
<comment type="similarity">
    <text evidence="2">Belongs to the SHI protein family.</text>
</comment>
<dbReference type="OMA" id="IQFWQPP"/>
<dbReference type="Proteomes" id="UP000594263">
    <property type="component" value="Unplaced"/>
</dbReference>
<dbReference type="InterPro" id="IPR006510">
    <property type="entry name" value="Znf_LRP1"/>
</dbReference>
<evidence type="ECO:0000256" key="2">
    <source>
        <dbReference type="ARBA" id="ARBA00006911"/>
    </source>
</evidence>
<dbReference type="NCBIfam" id="TIGR01623">
    <property type="entry name" value="put_zinc_LRP1"/>
    <property type="match status" value="1"/>
</dbReference>
<evidence type="ECO:0000256" key="6">
    <source>
        <dbReference type="ARBA" id="ARBA00023159"/>
    </source>
</evidence>
<dbReference type="GO" id="GO:0003700">
    <property type="term" value="F:DNA-binding transcription factor activity"/>
    <property type="evidence" value="ECO:0007669"/>
    <property type="project" value="InterPro"/>
</dbReference>
<keyword evidence="3" id="KW-0479">Metal-binding</keyword>
<evidence type="ECO:0000256" key="5">
    <source>
        <dbReference type="ARBA" id="ARBA00023125"/>
    </source>
</evidence>
<dbReference type="GO" id="GO:0046872">
    <property type="term" value="F:metal ion binding"/>
    <property type="evidence" value="ECO:0007669"/>
    <property type="project" value="UniProtKB-KW"/>
</dbReference>
<protein>
    <submittedName>
        <fullName evidence="9">Uncharacterized protein</fullName>
    </submittedName>
</protein>
<dbReference type="InterPro" id="IPR006511">
    <property type="entry name" value="SHI_C"/>
</dbReference>
<feature type="region of interest" description="Disordered" evidence="8">
    <location>
        <begin position="195"/>
        <end position="222"/>
    </location>
</feature>
<evidence type="ECO:0000313" key="10">
    <source>
        <dbReference type="Proteomes" id="UP000594263"/>
    </source>
</evidence>
<feature type="compositionally biased region" description="Polar residues" evidence="8">
    <location>
        <begin position="211"/>
        <end position="222"/>
    </location>
</feature>
<comment type="subcellular location">
    <subcellularLocation>
        <location evidence="1">Nucleus</location>
    </subcellularLocation>
</comment>
<accession>A0A7N0RI35</accession>
<dbReference type="Gramene" id="Kaladp0011s0817.2.v1.1">
    <property type="protein sequence ID" value="Kaladp0011s0817.2.v1.1"/>
    <property type="gene ID" value="Kaladp0011s0817.v1.1"/>
</dbReference>
<proteinExistence type="inferred from homology"/>
<evidence type="ECO:0000256" key="1">
    <source>
        <dbReference type="ARBA" id="ARBA00004123"/>
    </source>
</evidence>
<evidence type="ECO:0000256" key="4">
    <source>
        <dbReference type="ARBA" id="ARBA00022833"/>
    </source>
</evidence>
<dbReference type="NCBIfam" id="TIGR01624">
    <property type="entry name" value="LRP1_Cterm"/>
    <property type="match status" value="1"/>
</dbReference>
<dbReference type="GO" id="GO:0045893">
    <property type="term" value="P:positive regulation of DNA-templated transcription"/>
    <property type="evidence" value="ECO:0007669"/>
    <property type="project" value="TreeGrafter"/>
</dbReference>
<keyword evidence="6" id="KW-0010">Activator</keyword>
<feature type="compositionally biased region" description="Low complexity" evidence="8">
    <location>
        <begin position="197"/>
        <end position="210"/>
    </location>
</feature>
<evidence type="ECO:0000256" key="8">
    <source>
        <dbReference type="SAM" id="MobiDB-lite"/>
    </source>
</evidence>
<evidence type="ECO:0000313" key="9">
    <source>
        <dbReference type="EnsemblPlants" id="Kaladp0011s0817.1.v1.1"/>
    </source>
</evidence>
<evidence type="ECO:0000256" key="3">
    <source>
        <dbReference type="ARBA" id="ARBA00022723"/>
    </source>
</evidence>
<dbReference type="Pfam" id="PF05142">
    <property type="entry name" value="DUF702"/>
    <property type="match status" value="1"/>
</dbReference>
<dbReference type="Gramene" id="Kaladp0011s0817.1.v1.1">
    <property type="protein sequence ID" value="Kaladp0011s0817.1.v1.1"/>
    <property type="gene ID" value="Kaladp0011s0817.v1.1"/>
</dbReference>
<reference evidence="9" key="1">
    <citation type="submission" date="2021-01" db="UniProtKB">
        <authorList>
            <consortium name="EnsemblPlants"/>
        </authorList>
    </citation>
    <scope>IDENTIFICATION</scope>
</reference>
<dbReference type="EnsemblPlants" id="Kaladp0011s0817.2.v1.1">
    <property type="protein sequence ID" value="Kaladp0011s0817.2.v1.1"/>
    <property type="gene ID" value="Kaladp0011s0817.v1.1"/>
</dbReference>
<keyword evidence="7" id="KW-0539">Nucleus</keyword>
<dbReference type="InterPro" id="IPR007818">
    <property type="entry name" value="SHI"/>
</dbReference>
<keyword evidence="4" id="KW-0862">Zinc</keyword>
<sequence length="346" mass="35578">MWPPSSAARVLNYSIPHDMGMVGLRDLFVVAPASSFHHSSLNEPNLMAEGLGGGNPATALGVGLGVIPLLTAAPCIADDGGVNGRSSRGGGGIQLWQNPGLNGGNNNNASVMQTMGASSSSSTCQDCGNQAKKDCSHRRCRTCCKSRGYDCSTHVKSTWVPASRRRERQLLASSTGASSASMSLSAGSGVKKARLVSSNAATSHTSNSNTPPRSFETTSCHQDPTFKETLPGQILAPATFKCVKVTSINDGDDEFAYQAMVKIGGHVFKGFLYDQGEESGTREHQQPGMPNISDLHLGGGNGGGGMHKVSCSTTGLEAPLADVYGGGSTSGGGILGGSGYGNPIIN</sequence>
<dbReference type="GO" id="GO:0003677">
    <property type="term" value="F:DNA binding"/>
    <property type="evidence" value="ECO:0007669"/>
    <property type="project" value="UniProtKB-KW"/>
</dbReference>
<dbReference type="AlphaFoldDB" id="A0A7N0RI35"/>
<keyword evidence="5" id="KW-0238">DNA-binding</keyword>